<reference evidence="3 4" key="1">
    <citation type="submission" date="2020-05" db="EMBL/GenBank/DDBJ databases">
        <title>Genome sequence of Kribbella sandramycini ATCC 39419.</title>
        <authorList>
            <person name="Maclea K.S."/>
            <person name="Fair J.L."/>
        </authorList>
    </citation>
    <scope>NUCLEOTIDE SEQUENCE [LARGE SCALE GENOMIC DNA]</scope>
    <source>
        <strain evidence="3 4">ATCC 39419</strain>
    </source>
</reference>
<dbReference type="AlphaFoldDB" id="A0A7Y4L2J4"/>
<comment type="caution">
    <text evidence="3">The sequence shown here is derived from an EMBL/GenBank/DDBJ whole genome shotgun (WGS) entry which is preliminary data.</text>
</comment>
<evidence type="ECO:0000313" key="3">
    <source>
        <dbReference type="EMBL" id="NOL42221.1"/>
    </source>
</evidence>
<dbReference type="Proteomes" id="UP000534306">
    <property type="component" value="Unassembled WGS sequence"/>
</dbReference>
<evidence type="ECO:0000313" key="5">
    <source>
        <dbReference type="Proteomes" id="UP000553957"/>
    </source>
</evidence>
<gene>
    <name evidence="2" type="ORF">HNR71_000154</name>
    <name evidence="3" type="ORF">HPO96_18405</name>
</gene>
<sequence>MRQPLRRVVQVVGLGAALCLPMSSGIASADTIDSAQIALSVYNAKDPEAAFNQLSPAEQEEFAARMQTWTSEEVSSEFKQVEPTPEELAAMGPDGARAGGCWQQYKYQKWRDIGMNTGDTWMTAHWCHNGSRITSYRLSDQGGQGKLGIKYEGLGAKYANNVGWEVRQGQTFKFKIGWAHANPCMQIRGGKGLYSFRANCNMS</sequence>
<evidence type="ECO:0000313" key="2">
    <source>
        <dbReference type="EMBL" id="MBB6564517.1"/>
    </source>
</evidence>
<keyword evidence="4" id="KW-1185">Reference proteome</keyword>
<dbReference type="Proteomes" id="UP000553957">
    <property type="component" value="Unassembled WGS sequence"/>
</dbReference>
<name>A0A7Y4L2J4_9ACTN</name>
<proteinExistence type="predicted"/>
<evidence type="ECO:0000313" key="4">
    <source>
        <dbReference type="Proteomes" id="UP000534306"/>
    </source>
</evidence>
<keyword evidence="1" id="KW-0732">Signal</keyword>
<organism evidence="3 4">
    <name type="scientific">Kribbella sandramycini</name>
    <dbReference type="NCBI Taxonomy" id="60450"/>
    <lineage>
        <taxon>Bacteria</taxon>
        <taxon>Bacillati</taxon>
        <taxon>Actinomycetota</taxon>
        <taxon>Actinomycetes</taxon>
        <taxon>Propionibacteriales</taxon>
        <taxon>Kribbellaceae</taxon>
        <taxon>Kribbella</taxon>
    </lineage>
</organism>
<dbReference type="RefSeq" id="WP_171674732.1">
    <property type="nucleotide sequence ID" value="NZ_BAAAGT010000006.1"/>
</dbReference>
<dbReference type="EMBL" id="JACHKF010000001">
    <property type="protein sequence ID" value="MBB6564517.1"/>
    <property type="molecule type" value="Genomic_DNA"/>
</dbReference>
<evidence type="ECO:0008006" key="6">
    <source>
        <dbReference type="Google" id="ProtNLM"/>
    </source>
</evidence>
<dbReference type="EMBL" id="JABJRC010000004">
    <property type="protein sequence ID" value="NOL42221.1"/>
    <property type="molecule type" value="Genomic_DNA"/>
</dbReference>
<feature type="chain" id="PRO_5036217720" description="Secreted protein" evidence="1">
    <location>
        <begin position="30"/>
        <end position="203"/>
    </location>
</feature>
<accession>A0A7Y4L2J4</accession>
<feature type="signal peptide" evidence="1">
    <location>
        <begin position="1"/>
        <end position="29"/>
    </location>
</feature>
<protein>
    <recommendedName>
        <fullName evidence="6">Secreted protein</fullName>
    </recommendedName>
</protein>
<evidence type="ECO:0000256" key="1">
    <source>
        <dbReference type="SAM" id="SignalP"/>
    </source>
</evidence>
<reference evidence="2 5" key="2">
    <citation type="submission" date="2020-08" db="EMBL/GenBank/DDBJ databases">
        <title>Sequencing the genomes of 1000 actinobacteria strains.</title>
        <authorList>
            <person name="Klenk H.-P."/>
        </authorList>
    </citation>
    <scope>NUCLEOTIDE SEQUENCE [LARGE SCALE GENOMIC DNA]</scope>
    <source>
        <strain evidence="2 5">DSM 15626</strain>
    </source>
</reference>